<evidence type="ECO:0000256" key="1">
    <source>
        <dbReference type="ARBA" id="ARBA00004479"/>
    </source>
</evidence>
<accession>A0A7J6GKS4</accession>
<dbReference type="GO" id="GO:0016020">
    <property type="term" value="C:membrane"/>
    <property type="evidence" value="ECO:0007669"/>
    <property type="project" value="UniProtKB-SubCell"/>
</dbReference>
<dbReference type="Pfam" id="PF07714">
    <property type="entry name" value="PK_Tyr_Ser-Thr"/>
    <property type="match status" value="1"/>
</dbReference>
<dbReference type="GO" id="GO:0005524">
    <property type="term" value="F:ATP binding"/>
    <property type="evidence" value="ECO:0007669"/>
    <property type="project" value="UniProtKB-UniRule"/>
</dbReference>
<dbReference type="InterPro" id="IPR001245">
    <property type="entry name" value="Ser-Thr/Tyr_kinase_cat_dom"/>
</dbReference>
<dbReference type="EMBL" id="JAATIP010000054">
    <property type="protein sequence ID" value="KAF4382729.1"/>
    <property type="molecule type" value="Genomic_DNA"/>
</dbReference>
<dbReference type="CDD" id="cd06899">
    <property type="entry name" value="lectin_legume_LecRK_Arcelin_ConA"/>
    <property type="match status" value="1"/>
</dbReference>
<dbReference type="PROSITE" id="PS00107">
    <property type="entry name" value="PROTEIN_KINASE_ATP"/>
    <property type="match status" value="1"/>
</dbReference>
<keyword evidence="9 13" id="KW-0067">ATP-binding</keyword>
<gene>
    <name evidence="16" type="ORF">F8388_015557</name>
</gene>
<sequence length="643" mass="71444">MSLKVFALFFPTIIVIILNLNWVSSTTEFIFNTNFNSSNILLFGDSTVESSILSLTNASTFSLGRSLFPTKITTKPSNSSTLVEPFSTSFIFSIASVDGFQPGHGFVFVFVPFTGTVGGTSSQNLGLFNFSNNGDSGNHILGIEFDVFQNQEFQDIDDNHVGLNVNSLNSVASHSAGYWDGEDGEQFRETELKNGVNYQVWIDFFDSRINVTMAPAGRRRPRRPLISESVNLSGVFFDEMYVGFSGSTGQLVESHRILAWSFSNTNFSIGDALVTQNLPSFVAPKGSVFKSEGFILGISIGGGLLAIVFLVIGYVVLVRKNKSVEENIEEWETEYWPHRIGYKEIHQATEGFLEKNVIGYGGNGKVYKGVLPGGVEIAVKRISVKNDQGIREFLAEISSLGRLKHRNLVGLRGWCRREKGNLILVYDYMQNGSLDNRIFDLVQTGRVSAQTDVFGFGVLVLEVVSGRRPIQEGLPGLVHWVWRMMEETGEVVCVLDERIKSKGGYNMEEVERVLSLGLWCVHPEPNERPTMRQVVKLLERSVGDGVTEEEGMEMNNLLEKMKEAAASSSNTRRNNIGGRGLHPTFDELKNTLSTSMSLSGSGPIQNVVPLIGNWRGWEVELQFNRRERRGMISKTTDKGLVRS</sequence>
<reference evidence="16 17" key="1">
    <citation type="journal article" date="2020" name="bioRxiv">
        <title>Sequence and annotation of 42 cannabis genomes reveals extensive copy number variation in cannabinoid synthesis and pathogen resistance genes.</title>
        <authorList>
            <person name="Mckernan K.J."/>
            <person name="Helbert Y."/>
            <person name="Kane L.T."/>
            <person name="Ebling H."/>
            <person name="Zhang L."/>
            <person name="Liu B."/>
            <person name="Eaton Z."/>
            <person name="Mclaughlin S."/>
            <person name="Kingan S."/>
            <person name="Baybayan P."/>
            <person name="Concepcion G."/>
            <person name="Jordan M."/>
            <person name="Riva A."/>
            <person name="Barbazuk W."/>
            <person name="Harkins T."/>
        </authorList>
    </citation>
    <scope>NUCLEOTIDE SEQUENCE [LARGE SCALE GENOMIC DNA]</scope>
    <source>
        <strain evidence="17">cv. Jamaican Lion 4</strain>
        <tissue evidence="16">Leaf</tissue>
    </source>
</reference>
<dbReference type="GO" id="GO:0051707">
    <property type="term" value="P:response to other organism"/>
    <property type="evidence" value="ECO:0007669"/>
    <property type="project" value="UniProtKB-ARBA"/>
</dbReference>
<dbReference type="Gene3D" id="3.30.200.20">
    <property type="entry name" value="Phosphorylase Kinase, domain 1"/>
    <property type="match status" value="1"/>
</dbReference>
<evidence type="ECO:0000256" key="4">
    <source>
        <dbReference type="ARBA" id="ARBA00010217"/>
    </source>
</evidence>
<dbReference type="GO" id="GO:0030246">
    <property type="term" value="F:carbohydrate binding"/>
    <property type="evidence" value="ECO:0007669"/>
    <property type="project" value="UniProtKB-KW"/>
</dbReference>
<dbReference type="InterPro" id="IPR013320">
    <property type="entry name" value="ConA-like_dom_sf"/>
</dbReference>
<comment type="caution">
    <text evidence="16">The sequence shown here is derived from an EMBL/GenBank/DDBJ whole genome shotgun (WGS) entry which is preliminary data.</text>
</comment>
<keyword evidence="7" id="KW-0430">Lectin</keyword>
<dbReference type="InterPro" id="IPR017441">
    <property type="entry name" value="Protein_kinase_ATP_BS"/>
</dbReference>
<dbReference type="Gene3D" id="1.10.510.10">
    <property type="entry name" value="Transferase(Phosphotransferase) domain 1"/>
    <property type="match status" value="1"/>
</dbReference>
<dbReference type="Pfam" id="PF00139">
    <property type="entry name" value="Lectin_legB"/>
    <property type="match status" value="1"/>
</dbReference>
<evidence type="ECO:0000256" key="6">
    <source>
        <dbReference type="ARBA" id="ARBA00022729"/>
    </source>
</evidence>
<evidence type="ECO:0000256" key="3">
    <source>
        <dbReference type="ARBA" id="ARBA00008536"/>
    </source>
</evidence>
<evidence type="ECO:0000256" key="7">
    <source>
        <dbReference type="ARBA" id="ARBA00022734"/>
    </source>
</evidence>
<keyword evidence="12" id="KW-0675">Receptor</keyword>
<dbReference type="SUPFAM" id="SSF49899">
    <property type="entry name" value="Concanavalin A-like lectins/glucanases"/>
    <property type="match status" value="1"/>
</dbReference>
<dbReference type="FunFam" id="3.30.200.20:FF:000621">
    <property type="entry name" value="Putative L-type lectin-domain containing receptor kinase VII.2"/>
    <property type="match status" value="1"/>
</dbReference>
<keyword evidence="8 13" id="KW-0547">Nucleotide-binding</keyword>
<dbReference type="SUPFAM" id="SSF56112">
    <property type="entry name" value="Protein kinase-like (PK-like)"/>
    <property type="match status" value="1"/>
</dbReference>
<dbReference type="InterPro" id="IPR000719">
    <property type="entry name" value="Prot_kinase_dom"/>
</dbReference>
<evidence type="ECO:0000256" key="5">
    <source>
        <dbReference type="ARBA" id="ARBA00022692"/>
    </source>
</evidence>
<dbReference type="PROSITE" id="PS50011">
    <property type="entry name" value="PROTEIN_KINASE_DOM"/>
    <property type="match status" value="1"/>
</dbReference>
<comment type="subcellular location">
    <subcellularLocation>
        <location evidence="1">Membrane</location>
        <topology evidence="1">Single-pass type I membrane protein</topology>
    </subcellularLocation>
</comment>
<name>A0A7J6GKS4_CANSA</name>
<feature type="transmembrane region" description="Helical" evidence="14">
    <location>
        <begin position="294"/>
        <end position="317"/>
    </location>
</feature>
<dbReference type="InterPro" id="IPR001220">
    <property type="entry name" value="Legume_lectin_dom"/>
</dbReference>
<keyword evidence="10 14" id="KW-1133">Transmembrane helix</keyword>
<dbReference type="Gene3D" id="2.60.120.200">
    <property type="match status" value="1"/>
</dbReference>
<evidence type="ECO:0000256" key="11">
    <source>
        <dbReference type="ARBA" id="ARBA00023136"/>
    </source>
</evidence>
<evidence type="ECO:0000313" key="16">
    <source>
        <dbReference type="EMBL" id="KAF4382729.1"/>
    </source>
</evidence>
<evidence type="ECO:0000313" key="17">
    <source>
        <dbReference type="Proteomes" id="UP000525078"/>
    </source>
</evidence>
<proteinExistence type="inferred from homology"/>
<dbReference type="GO" id="GO:0006952">
    <property type="term" value="P:defense response"/>
    <property type="evidence" value="ECO:0007669"/>
    <property type="project" value="UniProtKB-ARBA"/>
</dbReference>
<dbReference type="GO" id="GO:0004672">
    <property type="term" value="F:protein kinase activity"/>
    <property type="evidence" value="ECO:0007669"/>
    <property type="project" value="InterPro"/>
</dbReference>
<comment type="similarity">
    <text evidence="3">In the N-terminal section; belongs to the leguminous lectin family.</text>
</comment>
<evidence type="ECO:0000256" key="9">
    <source>
        <dbReference type="ARBA" id="ARBA00022840"/>
    </source>
</evidence>
<dbReference type="AlphaFoldDB" id="A0A7J6GKS4"/>
<evidence type="ECO:0000256" key="12">
    <source>
        <dbReference type="ARBA" id="ARBA00023170"/>
    </source>
</evidence>
<comment type="similarity">
    <text evidence="4">In the C-terminal section; belongs to the protein kinase superfamily. Ser/Thr protein kinase family.</text>
</comment>
<comment type="similarity">
    <text evidence="2">Belongs to the leguminous lectin family.</text>
</comment>
<evidence type="ECO:0000256" key="13">
    <source>
        <dbReference type="PROSITE-ProRule" id="PRU10141"/>
    </source>
</evidence>
<evidence type="ECO:0000256" key="14">
    <source>
        <dbReference type="SAM" id="Phobius"/>
    </source>
</evidence>
<protein>
    <recommendedName>
        <fullName evidence="15">Protein kinase domain-containing protein</fullName>
    </recommendedName>
</protein>
<feature type="binding site" evidence="13">
    <location>
        <position position="380"/>
    </location>
    <ligand>
        <name>ATP</name>
        <dbReference type="ChEBI" id="CHEBI:30616"/>
    </ligand>
</feature>
<keyword evidence="11 14" id="KW-0472">Membrane</keyword>
<dbReference type="PANTHER" id="PTHR27007">
    <property type="match status" value="1"/>
</dbReference>
<keyword evidence="5 14" id="KW-0812">Transmembrane</keyword>
<evidence type="ECO:0000256" key="8">
    <source>
        <dbReference type="ARBA" id="ARBA00022741"/>
    </source>
</evidence>
<dbReference type="InterPro" id="IPR050528">
    <property type="entry name" value="L-type_Lectin-RKs"/>
</dbReference>
<evidence type="ECO:0000259" key="15">
    <source>
        <dbReference type="PROSITE" id="PS50011"/>
    </source>
</evidence>
<organism evidence="16 17">
    <name type="scientific">Cannabis sativa</name>
    <name type="common">Hemp</name>
    <name type="synonym">Marijuana</name>
    <dbReference type="NCBI Taxonomy" id="3483"/>
    <lineage>
        <taxon>Eukaryota</taxon>
        <taxon>Viridiplantae</taxon>
        <taxon>Streptophyta</taxon>
        <taxon>Embryophyta</taxon>
        <taxon>Tracheophyta</taxon>
        <taxon>Spermatophyta</taxon>
        <taxon>Magnoliopsida</taxon>
        <taxon>eudicotyledons</taxon>
        <taxon>Gunneridae</taxon>
        <taxon>Pentapetalae</taxon>
        <taxon>rosids</taxon>
        <taxon>fabids</taxon>
        <taxon>Rosales</taxon>
        <taxon>Cannabaceae</taxon>
        <taxon>Cannabis</taxon>
    </lineage>
</organism>
<keyword evidence="6" id="KW-0732">Signal</keyword>
<feature type="domain" description="Protein kinase" evidence="15">
    <location>
        <begin position="352"/>
        <end position="643"/>
    </location>
</feature>
<evidence type="ECO:0000256" key="10">
    <source>
        <dbReference type="ARBA" id="ARBA00022989"/>
    </source>
</evidence>
<dbReference type="Proteomes" id="UP000525078">
    <property type="component" value="Unassembled WGS sequence"/>
</dbReference>
<evidence type="ECO:0000256" key="2">
    <source>
        <dbReference type="ARBA" id="ARBA00007606"/>
    </source>
</evidence>
<dbReference type="InterPro" id="IPR011009">
    <property type="entry name" value="Kinase-like_dom_sf"/>
</dbReference>
<dbReference type="FunFam" id="2.60.120.200:FF:000246">
    <property type="entry name" value="L-type lectin-domain containing receptor kinase V.9"/>
    <property type="match status" value="1"/>
</dbReference>